<feature type="region of interest" description="Disordered" evidence="1">
    <location>
        <begin position="98"/>
        <end position="118"/>
    </location>
</feature>
<sequence length="118" mass="12565">MRQPHGRHARRACKITIIRQSIREWCCMKSYFSATKAQGGDWPGPAMEEIGSAGACKPLNPGATPGSGAARKLILPRPENSLEAPDTARVCTTLTPGATLGSEAAHPCNQKSPQKSLK</sequence>
<protein>
    <submittedName>
        <fullName evidence="2">Uncharacterized protein</fullName>
    </submittedName>
</protein>
<dbReference type="AlphaFoldDB" id="A0A5B7FQZ7"/>
<accession>A0A5B7FQZ7</accession>
<keyword evidence="3" id="KW-1185">Reference proteome</keyword>
<organism evidence="2 3">
    <name type="scientific">Portunus trituberculatus</name>
    <name type="common">Swimming crab</name>
    <name type="synonym">Neptunus trituberculatus</name>
    <dbReference type="NCBI Taxonomy" id="210409"/>
    <lineage>
        <taxon>Eukaryota</taxon>
        <taxon>Metazoa</taxon>
        <taxon>Ecdysozoa</taxon>
        <taxon>Arthropoda</taxon>
        <taxon>Crustacea</taxon>
        <taxon>Multicrustacea</taxon>
        <taxon>Malacostraca</taxon>
        <taxon>Eumalacostraca</taxon>
        <taxon>Eucarida</taxon>
        <taxon>Decapoda</taxon>
        <taxon>Pleocyemata</taxon>
        <taxon>Brachyura</taxon>
        <taxon>Eubrachyura</taxon>
        <taxon>Portunoidea</taxon>
        <taxon>Portunidae</taxon>
        <taxon>Portuninae</taxon>
        <taxon>Portunus</taxon>
    </lineage>
</organism>
<evidence type="ECO:0000313" key="2">
    <source>
        <dbReference type="EMBL" id="MPC46784.1"/>
    </source>
</evidence>
<comment type="caution">
    <text evidence="2">The sequence shown here is derived from an EMBL/GenBank/DDBJ whole genome shotgun (WGS) entry which is preliminary data.</text>
</comment>
<evidence type="ECO:0000313" key="3">
    <source>
        <dbReference type="Proteomes" id="UP000324222"/>
    </source>
</evidence>
<reference evidence="2 3" key="1">
    <citation type="submission" date="2019-05" db="EMBL/GenBank/DDBJ databases">
        <title>Another draft genome of Portunus trituberculatus and its Hox gene families provides insights of decapod evolution.</title>
        <authorList>
            <person name="Jeong J.-H."/>
            <person name="Song I."/>
            <person name="Kim S."/>
            <person name="Choi T."/>
            <person name="Kim D."/>
            <person name="Ryu S."/>
            <person name="Kim W."/>
        </authorList>
    </citation>
    <scope>NUCLEOTIDE SEQUENCE [LARGE SCALE GENOMIC DNA]</scope>
    <source>
        <tissue evidence="2">Muscle</tissue>
    </source>
</reference>
<evidence type="ECO:0000256" key="1">
    <source>
        <dbReference type="SAM" id="MobiDB-lite"/>
    </source>
</evidence>
<dbReference type="Proteomes" id="UP000324222">
    <property type="component" value="Unassembled WGS sequence"/>
</dbReference>
<gene>
    <name evidence="2" type="ORF">E2C01_040510</name>
</gene>
<dbReference type="EMBL" id="VSRR010007376">
    <property type="protein sequence ID" value="MPC46784.1"/>
    <property type="molecule type" value="Genomic_DNA"/>
</dbReference>
<proteinExistence type="predicted"/>
<feature type="compositionally biased region" description="Polar residues" evidence="1">
    <location>
        <begin position="109"/>
        <end position="118"/>
    </location>
</feature>
<name>A0A5B7FQZ7_PORTR</name>